<dbReference type="EMBL" id="CM037614">
    <property type="protein sequence ID" value="KAH8016972.1"/>
    <property type="molecule type" value="Genomic_DNA"/>
</dbReference>
<name>A0ACB8GBM6_9SAUR</name>
<organism evidence="1 2">
    <name type="scientific">Sphaerodactylus townsendi</name>
    <dbReference type="NCBI Taxonomy" id="933632"/>
    <lineage>
        <taxon>Eukaryota</taxon>
        <taxon>Metazoa</taxon>
        <taxon>Chordata</taxon>
        <taxon>Craniata</taxon>
        <taxon>Vertebrata</taxon>
        <taxon>Euteleostomi</taxon>
        <taxon>Lepidosauria</taxon>
        <taxon>Squamata</taxon>
        <taxon>Bifurcata</taxon>
        <taxon>Gekkota</taxon>
        <taxon>Sphaerodactylidae</taxon>
        <taxon>Sphaerodactylus</taxon>
    </lineage>
</organism>
<reference evidence="1" key="1">
    <citation type="submission" date="2021-08" db="EMBL/GenBank/DDBJ databases">
        <title>The first chromosome-level gecko genome reveals the dynamic sex chromosomes of Neotropical dwarf geckos (Sphaerodactylidae: Sphaerodactylus).</title>
        <authorList>
            <person name="Pinto B.J."/>
            <person name="Keating S.E."/>
            <person name="Gamble T."/>
        </authorList>
    </citation>
    <scope>NUCLEOTIDE SEQUENCE</scope>
    <source>
        <strain evidence="1">TG3544</strain>
    </source>
</reference>
<proteinExistence type="predicted"/>
<protein>
    <submittedName>
        <fullName evidence="1">Uncharacterized protein</fullName>
    </submittedName>
</protein>
<accession>A0ACB8GBM6</accession>
<evidence type="ECO:0000313" key="2">
    <source>
        <dbReference type="Proteomes" id="UP000827872"/>
    </source>
</evidence>
<evidence type="ECO:0000313" key="1">
    <source>
        <dbReference type="EMBL" id="KAH8016972.1"/>
    </source>
</evidence>
<gene>
    <name evidence="1" type="ORF">K3G42_024752</name>
</gene>
<comment type="caution">
    <text evidence="1">The sequence shown here is derived from an EMBL/GenBank/DDBJ whole genome shotgun (WGS) entry which is preliminary data.</text>
</comment>
<keyword evidence="2" id="KW-1185">Reference proteome</keyword>
<sequence length="182" mass="21240">MTPRKNNRNQPVGQGQSTNQVSTPDKLNINEMMAKLDLITNTIMETNDKVKKIEEDLSGIKVEVKKIGTLEHGINQLVDSVKHMDDKLEELDGRVERLETEKESYILDNLWLEMKYKERFLRFRKIPEQDKEDLTARMVEILAEFTGRMAKDVELEIDETYRVNSKIAKEKTFLGMYFGVEL</sequence>
<dbReference type="Proteomes" id="UP000827872">
    <property type="component" value="Linkage Group LG01"/>
</dbReference>